<dbReference type="GO" id="GO:0000149">
    <property type="term" value="F:SNARE binding"/>
    <property type="evidence" value="ECO:0007669"/>
    <property type="project" value="TreeGrafter"/>
</dbReference>
<dbReference type="Gene3D" id="1.20.5.110">
    <property type="match status" value="1"/>
</dbReference>
<gene>
    <name evidence="10" type="ORF">X943_000330</name>
</gene>
<proteinExistence type="predicted"/>
<name>A0AAD9GFE3_BABDI</name>
<keyword evidence="3 8" id="KW-0812">Transmembrane</keyword>
<dbReference type="GO" id="GO:0006886">
    <property type="term" value="P:intracellular protein transport"/>
    <property type="evidence" value="ECO:0007669"/>
    <property type="project" value="InterPro"/>
</dbReference>
<evidence type="ECO:0000256" key="4">
    <source>
        <dbReference type="ARBA" id="ARBA00022927"/>
    </source>
</evidence>
<feature type="transmembrane region" description="Helical" evidence="8">
    <location>
        <begin position="196"/>
        <end position="218"/>
    </location>
</feature>
<evidence type="ECO:0000256" key="8">
    <source>
        <dbReference type="SAM" id="Phobius"/>
    </source>
</evidence>
<comment type="subcellular location">
    <subcellularLocation>
        <location evidence="1">Membrane</location>
        <topology evidence="1">Single-pass type IV membrane protein</topology>
    </subcellularLocation>
</comment>
<dbReference type="InterPro" id="IPR007705">
    <property type="entry name" value="Vesicle_trsprt_v-SNARE_N"/>
</dbReference>
<protein>
    <recommendedName>
        <fullName evidence="9">Vesicle transport v-SNARE N-terminal domain-containing protein</fullName>
    </recommendedName>
</protein>
<keyword evidence="5 8" id="KW-1133">Transmembrane helix</keyword>
<keyword evidence="6 8" id="KW-0472">Membrane</keyword>
<dbReference type="GO" id="GO:0006906">
    <property type="term" value="P:vesicle fusion"/>
    <property type="evidence" value="ECO:0007669"/>
    <property type="project" value="TreeGrafter"/>
</dbReference>
<dbReference type="GO" id="GO:0005484">
    <property type="term" value="F:SNAP receptor activity"/>
    <property type="evidence" value="ECO:0007669"/>
    <property type="project" value="TreeGrafter"/>
</dbReference>
<feature type="coiled-coil region" evidence="7">
    <location>
        <begin position="41"/>
        <end position="97"/>
    </location>
</feature>
<dbReference type="SUPFAM" id="SSF58038">
    <property type="entry name" value="SNARE fusion complex"/>
    <property type="match status" value="1"/>
</dbReference>
<evidence type="ECO:0000256" key="5">
    <source>
        <dbReference type="ARBA" id="ARBA00022989"/>
    </source>
</evidence>
<dbReference type="GO" id="GO:0005794">
    <property type="term" value="C:Golgi apparatus"/>
    <property type="evidence" value="ECO:0007669"/>
    <property type="project" value="TreeGrafter"/>
</dbReference>
<keyword evidence="2" id="KW-0813">Transport</keyword>
<dbReference type="GO" id="GO:0031201">
    <property type="term" value="C:SNARE complex"/>
    <property type="evidence" value="ECO:0007669"/>
    <property type="project" value="TreeGrafter"/>
</dbReference>
<evidence type="ECO:0000313" key="11">
    <source>
        <dbReference type="Proteomes" id="UP001195914"/>
    </source>
</evidence>
<comment type="caution">
    <text evidence="10">The sequence shown here is derived from an EMBL/GenBank/DDBJ whole genome shotgun (WGS) entry which is preliminary data.</text>
</comment>
<dbReference type="Pfam" id="PF05008">
    <property type="entry name" value="V-SNARE"/>
    <property type="match status" value="1"/>
</dbReference>
<dbReference type="GO" id="GO:0012507">
    <property type="term" value="C:ER to Golgi transport vesicle membrane"/>
    <property type="evidence" value="ECO:0007669"/>
    <property type="project" value="TreeGrafter"/>
</dbReference>
<keyword evidence="7" id="KW-0175">Coiled coil</keyword>
<evidence type="ECO:0000256" key="2">
    <source>
        <dbReference type="ARBA" id="ARBA00022448"/>
    </source>
</evidence>
<dbReference type="EMBL" id="JAHBMH010000033">
    <property type="protein sequence ID" value="KAK1937231.1"/>
    <property type="molecule type" value="Genomic_DNA"/>
</dbReference>
<dbReference type="PANTHER" id="PTHR21230">
    <property type="entry name" value="VESICLE TRANSPORT V-SNARE PROTEIN VTI1-RELATED"/>
    <property type="match status" value="1"/>
</dbReference>
<evidence type="ECO:0000256" key="3">
    <source>
        <dbReference type="ARBA" id="ARBA00022692"/>
    </source>
</evidence>
<accession>A0AAD9GFE3</accession>
<sequence length="222" mass="24693">MGDLFEEYHRHITRILDTVAEQLKTCELGTLGTPTSQRLNLEQLNKTLASAEETVRQLELEARASDPLLSATRVDEIRRVRAVIKNASNRSKALQNELERNELFGAGGGNSFAAGGHYGQLQENDKLLQQGSEYLQTSFAMAQETEMIGAGAAEELYGQRNMIYNIQNGIGNMRLSLQDADEYLTKLLKQGRLNRVILRVVIGGIIAAIAIIAISRILRYFL</sequence>
<dbReference type="AlphaFoldDB" id="A0AAD9GFE3"/>
<dbReference type="Proteomes" id="UP001195914">
    <property type="component" value="Unassembled WGS sequence"/>
</dbReference>
<evidence type="ECO:0000313" key="10">
    <source>
        <dbReference type="EMBL" id="KAK1937231.1"/>
    </source>
</evidence>
<keyword evidence="4" id="KW-0653">Protein transport</keyword>
<evidence type="ECO:0000256" key="7">
    <source>
        <dbReference type="SAM" id="Coils"/>
    </source>
</evidence>
<organism evidence="10 11">
    <name type="scientific">Babesia divergens</name>
    <dbReference type="NCBI Taxonomy" id="32595"/>
    <lineage>
        <taxon>Eukaryota</taxon>
        <taxon>Sar</taxon>
        <taxon>Alveolata</taxon>
        <taxon>Apicomplexa</taxon>
        <taxon>Aconoidasida</taxon>
        <taxon>Piroplasmida</taxon>
        <taxon>Babesiidae</taxon>
        <taxon>Babesia</taxon>
    </lineage>
</organism>
<dbReference type="GO" id="GO:0005789">
    <property type="term" value="C:endoplasmic reticulum membrane"/>
    <property type="evidence" value="ECO:0007669"/>
    <property type="project" value="TreeGrafter"/>
</dbReference>
<feature type="domain" description="Vesicle transport v-SNARE N-terminal" evidence="9">
    <location>
        <begin position="1"/>
        <end position="93"/>
    </location>
</feature>
<dbReference type="GO" id="GO:0031902">
    <property type="term" value="C:late endosome membrane"/>
    <property type="evidence" value="ECO:0007669"/>
    <property type="project" value="TreeGrafter"/>
</dbReference>
<keyword evidence="11" id="KW-1185">Reference proteome</keyword>
<reference evidence="10" key="2">
    <citation type="submission" date="2021-05" db="EMBL/GenBank/DDBJ databases">
        <authorList>
            <person name="Pain A."/>
        </authorList>
    </citation>
    <scope>NUCLEOTIDE SEQUENCE</scope>
    <source>
        <strain evidence="10">1802A</strain>
    </source>
</reference>
<evidence type="ECO:0000256" key="6">
    <source>
        <dbReference type="ARBA" id="ARBA00023136"/>
    </source>
</evidence>
<evidence type="ECO:0000256" key="1">
    <source>
        <dbReference type="ARBA" id="ARBA00004211"/>
    </source>
</evidence>
<evidence type="ECO:0000259" key="9">
    <source>
        <dbReference type="Pfam" id="PF05008"/>
    </source>
</evidence>
<reference evidence="10" key="1">
    <citation type="journal article" date="2014" name="Nucleic Acids Res.">
        <title>The evolutionary dynamics of variant antigen genes in Babesia reveal a history of genomic innovation underlying host-parasite interaction.</title>
        <authorList>
            <person name="Jackson A.P."/>
            <person name="Otto T.D."/>
            <person name="Darby A."/>
            <person name="Ramaprasad A."/>
            <person name="Xia D."/>
            <person name="Echaide I.E."/>
            <person name="Farber M."/>
            <person name="Gahlot S."/>
            <person name="Gamble J."/>
            <person name="Gupta D."/>
            <person name="Gupta Y."/>
            <person name="Jackson L."/>
            <person name="Malandrin L."/>
            <person name="Malas T.B."/>
            <person name="Moussa E."/>
            <person name="Nair M."/>
            <person name="Reid A.J."/>
            <person name="Sanders M."/>
            <person name="Sharma J."/>
            <person name="Tracey A."/>
            <person name="Quail M.A."/>
            <person name="Weir W."/>
            <person name="Wastling J.M."/>
            <person name="Hall N."/>
            <person name="Willadsen P."/>
            <person name="Lingelbach K."/>
            <person name="Shiels B."/>
            <person name="Tait A."/>
            <person name="Berriman M."/>
            <person name="Allred D.R."/>
            <person name="Pain A."/>
        </authorList>
    </citation>
    <scope>NUCLEOTIDE SEQUENCE</scope>
    <source>
        <strain evidence="10">1802A</strain>
    </source>
</reference>